<dbReference type="AlphaFoldDB" id="A0A9W6ZG05"/>
<evidence type="ECO:0000313" key="3">
    <source>
        <dbReference type="Proteomes" id="UP001165082"/>
    </source>
</evidence>
<proteinExistence type="predicted"/>
<reference evidence="2" key="1">
    <citation type="submission" date="2022-07" db="EMBL/GenBank/DDBJ databases">
        <title>Genome analysis of Parmales, a sister group of diatoms, reveals the evolutionary specialization of diatoms from phago-mixotrophs to photoautotrophs.</title>
        <authorList>
            <person name="Ban H."/>
            <person name="Sato S."/>
            <person name="Yoshikawa S."/>
            <person name="Kazumasa Y."/>
            <person name="Nakamura Y."/>
            <person name="Ichinomiya M."/>
            <person name="Saitoh K."/>
            <person name="Sato N."/>
            <person name="Blanc-Mathieu R."/>
            <person name="Endo H."/>
            <person name="Kuwata A."/>
            <person name="Ogata H."/>
        </authorList>
    </citation>
    <scope>NUCLEOTIDE SEQUENCE</scope>
</reference>
<comment type="caution">
    <text evidence="2">The sequence shown here is derived from an EMBL/GenBank/DDBJ whole genome shotgun (WGS) entry which is preliminary data.</text>
</comment>
<organism evidence="2 3">
    <name type="scientific">Triparma retinervis</name>
    <dbReference type="NCBI Taxonomy" id="2557542"/>
    <lineage>
        <taxon>Eukaryota</taxon>
        <taxon>Sar</taxon>
        <taxon>Stramenopiles</taxon>
        <taxon>Ochrophyta</taxon>
        <taxon>Bolidophyceae</taxon>
        <taxon>Parmales</taxon>
        <taxon>Triparmaceae</taxon>
        <taxon>Triparma</taxon>
    </lineage>
</organism>
<evidence type="ECO:0000313" key="2">
    <source>
        <dbReference type="EMBL" id="GMH49680.1"/>
    </source>
</evidence>
<feature type="non-terminal residue" evidence="2">
    <location>
        <position position="444"/>
    </location>
</feature>
<sequence length="444" mass="46635">MFFSAFPPPSGPSVRGPVPDDPPSTFLTTRILLPSQPNSQLPILPASPLSEKAITTSRFLCVDRKTETISLVHPLRSMFTFIQRLDDIKEVSKASVDGDLVVRISFWTLESPLYLKAGLDNGASDIVACLKSSLCPPSRSVLQAFGTEASVPVDSGEIGGPGTTKGVEFTVLGACVVEMGRGSIRVARRGAEQAGEGEGMEWGYDQLGLCSFSSSAQTLRLHFNDGSTLSLSSSSLPSLLLLRSLALGRSSSLRLAASLHGSNTLHDNNGGKGLDLDLAIVRRSSLPSGDGFGDPFLLGEGEVVIEGNMATKVDLGGGEEKAGGGTWKEMHFELKMEREGGEGALLPVLKCYGSSRKRKVLFKVGVANSAMWIGGGEGIITPLKYGYGFGIGLPGSIGSNCGLPNSSMAVLCSSSPVVVARWVHALSCCLSGPIRNFLTARDAG</sequence>
<feature type="compositionally biased region" description="Pro residues" evidence="1">
    <location>
        <begin position="1"/>
        <end position="11"/>
    </location>
</feature>
<dbReference type="Proteomes" id="UP001165082">
    <property type="component" value="Unassembled WGS sequence"/>
</dbReference>
<name>A0A9W6ZG05_9STRA</name>
<evidence type="ECO:0000256" key="1">
    <source>
        <dbReference type="SAM" id="MobiDB-lite"/>
    </source>
</evidence>
<protein>
    <submittedName>
        <fullName evidence="2">Uncharacterized protein</fullName>
    </submittedName>
</protein>
<gene>
    <name evidence="2" type="ORF">TrRE_jg6854</name>
</gene>
<feature type="region of interest" description="Disordered" evidence="1">
    <location>
        <begin position="1"/>
        <end position="20"/>
    </location>
</feature>
<dbReference type="OrthoDB" id="206673at2759"/>
<keyword evidence="3" id="KW-1185">Reference proteome</keyword>
<dbReference type="EMBL" id="BRXZ01000643">
    <property type="protein sequence ID" value="GMH49680.1"/>
    <property type="molecule type" value="Genomic_DNA"/>
</dbReference>
<accession>A0A9W6ZG05</accession>